<feature type="domain" description="Bacterial Ig" evidence="1">
    <location>
        <begin position="540"/>
        <end position="617"/>
    </location>
</feature>
<evidence type="ECO:0000313" key="2">
    <source>
        <dbReference type="EMBL" id="EUJ32426.1"/>
    </source>
</evidence>
<gene>
    <name evidence="2" type="ORF">MFLO_06882</name>
</gene>
<evidence type="ECO:0000259" key="1">
    <source>
        <dbReference type="Pfam" id="PF20622"/>
    </source>
</evidence>
<dbReference type="EMBL" id="AODF01000011">
    <property type="protein sequence ID" value="EUJ32426.1"/>
    <property type="molecule type" value="Genomic_DNA"/>
</dbReference>
<feature type="domain" description="Bacterial Ig" evidence="1">
    <location>
        <begin position="625"/>
        <end position="699"/>
    </location>
</feature>
<dbReference type="Gene3D" id="2.60.40.10">
    <property type="entry name" value="Immunoglobulins"/>
    <property type="match status" value="1"/>
</dbReference>
<protein>
    <submittedName>
        <fullName evidence="2">Cell wall anchor domain-containing protein</fullName>
    </submittedName>
</protein>
<dbReference type="Proteomes" id="UP000019249">
    <property type="component" value="Unassembled WGS sequence"/>
</dbReference>
<proteinExistence type="predicted"/>
<reference evidence="2 3" key="1">
    <citation type="journal article" date="2014" name="Int. J. Syst. Evol. Microbiol.">
        <title>Listeria floridensis sp. nov., Listeria aquatica sp. nov., Listeria cornellensis sp. nov., Listeria riparia sp. nov. and Listeria grandensis sp. nov., from agricultural and natural environments.</title>
        <authorList>
            <person name="den Bakker H.C."/>
            <person name="Warchocki S."/>
            <person name="Wright E.M."/>
            <person name="Allred A.F."/>
            <person name="Ahlstrom C."/>
            <person name="Manuel C.S."/>
            <person name="Stasiewicz M.J."/>
            <person name="Burrell A."/>
            <person name="Roof S."/>
            <person name="Strawn L."/>
            <person name="Fortes E.D."/>
            <person name="Nightingale K.K."/>
            <person name="Kephart D."/>
            <person name="Wiedmann M."/>
        </authorList>
    </citation>
    <scope>NUCLEOTIDE SEQUENCE [LARGE SCALE GENOMIC DNA]</scope>
    <source>
        <strain evidence="2 3">FSL S10-1187</strain>
    </source>
</reference>
<organism evidence="2 3">
    <name type="scientific">Listeria floridensis FSL S10-1187</name>
    <dbReference type="NCBI Taxonomy" id="1265817"/>
    <lineage>
        <taxon>Bacteria</taxon>
        <taxon>Bacillati</taxon>
        <taxon>Bacillota</taxon>
        <taxon>Bacilli</taxon>
        <taxon>Bacillales</taxon>
        <taxon>Listeriaceae</taxon>
        <taxon>Listeria</taxon>
    </lineage>
</organism>
<keyword evidence="3" id="KW-1185">Reference proteome</keyword>
<dbReference type="InterPro" id="IPR013783">
    <property type="entry name" value="Ig-like_fold"/>
</dbReference>
<sequence length="1038" mass="116406">MTVNEDTDILIDTRYRGITGKELLMKKNARMTVVDSYYGSNAVDSIVLEEKAELRMKRGADEKGSGYEIGSSYLNTNYVTLGEDTVFDVKACERDVFQGGTLDIGKVRYVNLENTLGDWNDQVMGMPVKSYLMTRPSQVIWRGQDLYVWEMYNNSKSHDYMWENIAGQIAFESADTNSMDVNTSFKSINKRRISNQAAIDFDLKVNPITDTDKVVTGTVVPGALVRLYVYEADHYEYHESVAREDGSYSIPVDNLIGSEYIYVMAEKNKQYASDNWKVEQTVKLKKPYIDENTTMITDSPYILGKAEPKNTLVVTVEGLLEPIIARTSSGSGIFEIDASKFPENAKVSVVAKDNDGNESAPTTFYVRNYFLSIDEADFKDTLNISGTFGSNINKLGLWVDGKLVKEIMTKLSDKNQYSFSLEGIEGIRNGTKVEVVGTDTKQNQVVNKKSVSAKDYRVIIDAFALGDTTITGQLGTELSIVNFFVNGRSMGAGRVSTDKDFIIPIVDPEKIKATDNIEIVAKNKRGEIVRKSVEMLNYQLKSNKYAAGESILSGTYGKDVSNIQVWVNDKMIGRATLNAENNFSFPNADKLISLNDKVELLAFDDEETERSRTMVSILDYSLLSIKEYRIGESQIIGSYGKDVFQVRLVVNGEIVQQAQKYDTNKTFVFSKVDQLIHYGDTVEVIAVDSSYRRANQSRILLKDYSLNLDSYVGGQTSLSGLSGKDVYKIRLWVNNQVVQQAQKDEDGQFTFINANRLIQKGDTVEILAVDSSYRVVNRLNLKPTFPNDYSLTAENYELGEKRLTGTYGKDVYRVRLWVNGQPVMQGEISDQGKFVFPTAQNLIKRGDKVELVAVDARYAEVNRIMISVSIPKDYSLTVNTYELGQATLSGQFGNDIRFVRLWVNGVPVTQGEVRTTGEFIFPTAKSLINNGDKVELVAVDDRYKEVNRIAVSVGMPKDYTLMSDTYRAGQAALTGRFGIDIAYIRLWVNGKVVTQAEIVNKGIFKFPSAGRLIRSGDKVELVAVDNRYREVKRVKVIF</sequence>
<name>A0ABN0RFZ5_9LIST</name>
<dbReference type="Pfam" id="PF20622">
    <property type="entry name" value="Big_15"/>
    <property type="match status" value="5"/>
</dbReference>
<comment type="caution">
    <text evidence="2">The sequence shown here is derived from an EMBL/GenBank/DDBJ whole genome shotgun (WGS) entry which is preliminary data.</text>
</comment>
<feature type="domain" description="Bacterial Ig" evidence="1">
    <location>
        <begin position="790"/>
        <end position="868"/>
    </location>
</feature>
<feature type="domain" description="Bacterial Ig" evidence="1">
    <location>
        <begin position="960"/>
        <end position="1036"/>
    </location>
</feature>
<accession>A0ABN0RFZ5</accession>
<feature type="domain" description="Bacterial Ig" evidence="1">
    <location>
        <begin position="875"/>
        <end position="953"/>
    </location>
</feature>
<evidence type="ECO:0000313" key="3">
    <source>
        <dbReference type="Proteomes" id="UP000019249"/>
    </source>
</evidence>
<dbReference type="InterPro" id="IPR046746">
    <property type="entry name" value="Big_15"/>
</dbReference>